<dbReference type="KEGG" id="vg:5130579"/>
<dbReference type="Proteomes" id="UP000001250">
    <property type="component" value="Segment"/>
</dbReference>
<dbReference type="RefSeq" id="YP_762589.1">
    <property type="nucleotide sequence ID" value="NC_008364.1"/>
</dbReference>
<keyword evidence="3" id="KW-1185">Reference proteome</keyword>
<feature type="region of interest" description="Disordered" evidence="1">
    <location>
        <begin position="299"/>
        <end position="320"/>
    </location>
</feature>
<proteinExistence type="predicted"/>
<accession>Q0GXV2</accession>
<sequence length="320" mass="35716">MGIFNFKKRETLTPELKESIIRQVTIEDESPFTGTTDFNVRNEVAESIATYLGAYKTSAKRLSLLTNNPSFLRRLVKHALHNKTTYVYKSPTYGWLITDSMTIEGLRARLTFTLPDPFNSAVTMTVPFYDVGIIDSPLVEVDTEEANKMLEAAYSAVMKKLHNTGAIKAFISSDIDVGLEKMKEESDSKIKAMLATAELLSGYTYIQRGDDVTQMMPDYTTSNVTDFAAMRTFAASQLSVSDKILDGSATDGEKVAVMFRFVEPILEQFREYEPSLIYAMRDEFFVSFMTTGGMLNSNRVDGWGKEKAPNESKGGDVGDV</sequence>
<evidence type="ECO:0000313" key="3">
    <source>
        <dbReference type="Proteomes" id="UP000001250"/>
    </source>
</evidence>
<evidence type="ECO:0000313" key="2">
    <source>
        <dbReference type="EMBL" id="ABF22574.1"/>
    </source>
</evidence>
<dbReference type="GeneID" id="5130579"/>
<protein>
    <submittedName>
        <fullName evidence="2">Putative portal protein</fullName>
    </submittedName>
</protein>
<feature type="compositionally biased region" description="Basic and acidic residues" evidence="1">
    <location>
        <begin position="302"/>
        <end position="320"/>
    </location>
</feature>
<name>Q0GXV2_9CAUD</name>
<dbReference type="EMBL" id="DQ490056">
    <property type="protein sequence ID" value="ABF22574.1"/>
    <property type="molecule type" value="Genomic_DNA"/>
</dbReference>
<organism evidence="2 3">
    <name type="scientific">Lactococcus phage Q54</name>
    <dbReference type="NCBI Taxonomy" id="382685"/>
    <lineage>
        <taxon>Viruses</taxon>
        <taxon>Duplodnaviria</taxon>
        <taxon>Heunggongvirae</taxon>
        <taxon>Uroviricota</taxon>
        <taxon>Caudoviricetes</taxon>
        <taxon>Questintvirus</taxon>
        <taxon>Questintvirus Q54</taxon>
    </lineage>
</organism>
<reference evidence="2 3" key="1">
    <citation type="journal article" date="2006" name="J. Bacteriol.">
        <title>Genome sequence and global gene expression of Q54, a new phage species linking the 936 and c2 phage species of Lactococcus lactis.</title>
        <authorList>
            <person name="Fortier L.C."/>
            <person name="Bransi A."/>
            <person name="Moineau S."/>
        </authorList>
    </citation>
    <scope>NUCLEOTIDE SEQUENCE</scope>
</reference>
<evidence type="ECO:0000256" key="1">
    <source>
        <dbReference type="SAM" id="MobiDB-lite"/>
    </source>
</evidence>